<proteinExistence type="predicted"/>
<keyword evidence="2" id="KW-1185">Reference proteome</keyword>
<comment type="caution">
    <text evidence="1">The sequence shown here is derived from an EMBL/GenBank/DDBJ whole genome shotgun (WGS) entry which is preliminary data.</text>
</comment>
<protein>
    <submittedName>
        <fullName evidence="1">Uncharacterized protein</fullName>
    </submittedName>
</protein>
<gene>
    <name evidence="1" type="ORF">ACFPWU_12205</name>
</gene>
<evidence type="ECO:0000313" key="1">
    <source>
        <dbReference type="EMBL" id="MFC6154422.1"/>
    </source>
</evidence>
<sequence>MTANDTPLSLRYFLDERGVLAGAHTVPSTADDAAAQASGQASPQLALLLADDASQLRLTANESHGLLTTWYALLSGPDGLPAEEIQVVLPSDSSRLDVTFAEPVPASSLAWVELPDETPVIVAEHRITAPEPAAAMLEPFAAAATALADKLHALASMPPAQNQEFIAEQPYGVATPLVDAVLASVPACDVTQVVASHFIWSGIMEQGYRPDISFNTLETLAARAGRSAAMHAAFGAASDLAVELLGGQGPSPLLQEATSLVATATGVEEDKVLPLTESVAEHFFRHLQVVVASAVLYDVASPNDMQPPLRAWLMALEGPGEEFGDSTAD</sequence>
<dbReference type="EMBL" id="JBHSQI010000006">
    <property type="protein sequence ID" value="MFC6154422.1"/>
    <property type="molecule type" value="Genomic_DNA"/>
</dbReference>
<name>A0ABW1QZL8_9ACTN</name>
<dbReference type="Proteomes" id="UP001596098">
    <property type="component" value="Unassembled WGS sequence"/>
</dbReference>
<dbReference type="RefSeq" id="WP_128219808.1">
    <property type="nucleotide sequence ID" value="NZ_CP034929.1"/>
</dbReference>
<organism evidence="1 2">
    <name type="scientific">Nocardioides yefusunii</name>
    <dbReference type="NCBI Taxonomy" id="2500546"/>
    <lineage>
        <taxon>Bacteria</taxon>
        <taxon>Bacillati</taxon>
        <taxon>Actinomycetota</taxon>
        <taxon>Actinomycetes</taxon>
        <taxon>Propionibacteriales</taxon>
        <taxon>Nocardioidaceae</taxon>
        <taxon>Nocardioides</taxon>
    </lineage>
</organism>
<reference evidence="2" key="1">
    <citation type="journal article" date="2019" name="Int. J. Syst. Evol. Microbiol.">
        <title>The Global Catalogue of Microorganisms (GCM) 10K type strain sequencing project: providing services to taxonomists for standard genome sequencing and annotation.</title>
        <authorList>
            <consortium name="The Broad Institute Genomics Platform"/>
            <consortium name="The Broad Institute Genome Sequencing Center for Infectious Disease"/>
            <person name="Wu L."/>
            <person name="Ma J."/>
        </authorList>
    </citation>
    <scope>NUCLEOTIDE SEQUENCE [LARGE SCALE GENOMIC DNA]</scope>
    <source>
        <strain evidence="2">DFY28</strain>
    </source>
</reference>
<evidence type="ECO:0000313" key="2">
    <source>
        <dbReference type="Proteomes" id="UP001596098"/>
    </source>
</evidence>
<accession>A0ABW1QZL8</accession>